<dbReference type="PaxDb" id="523841-HFX_1972"/>
<dbReference type="PROSITE" id="PS51186">
    <property type="entry name" value="GNAT"/>
    <property type="match status" value="1"/>
</dbReference>
<keyword evidence="2" id="KW-0012">Acyltransferase</keyword>
<dbReference type="InterPro" id="IPR016181">
    <property type="entry name" value="Acyl_CoA_acyltransferase"/>
</dbReference>
<keyword evidence="6" id="KW-1185">Reference proteome</keyword>
<dbReference type="GeneID" id="40155117"/>
<reference evidence="4 7" key="5">
    <citation type="submission" date="2019-04" db="EMBL/GenBank/DDBJ databases">
        <title>Methylomes of two halophilic Archaea, Haloarcula marismortui and Haloferax mediterranei.</title>
        <authorList>
            <person name="DasSarma S."/>
            <person name="DasSarma P."/>
            <person name="DasSarma S."/>
            <person name="Fomenkov A."/>
            <person name="Vincze T."/>
            <person name="Anton B.P."/>
            <person name="Roberts R.J."/>
        </authorList>
    </citation>
    <scope>NUCLEOTIDE SEQUENCE [LARGE SCALE GENOMIC DNA]</scope>
    <source>
        <strain evidence="4">ATCC 33500</strain>
        <strain evidence="7">ATCC 33500 / DSM 1411 / JCM 8866 / NBRC 14739 / NCIMB 2177 / R-4</strain>
    </source>
</reference>
<dbReference type="EMBL" id="CP001868">
    <property type="protein sequence ID" value="AFK19665.1"/>
    <property type="molecule type" value="Genomic_DNA"/>
</dbReference>
<dbReference type="eggNOG" id="arCOG00842">
    <property type="taxonomic scope" value="Archaea"/>
</dbReference>
<sequence length="231" mass="25944">MRLRKARALAGLVFAAAFAIALLADVLFPTTAQHTGNSPLTSELPNKFQFYQTNSIMPGAAFLHGDTVTLRTIEREDIDFLHEMINNPDLWQGFGAPNPRSRHTVAQQFEEQNTDVELLICRDEAPAGRVRLVDIDKDWGNAELTCYVAPEFHGRGLATEACQLLIGYGFDHLPVTKIVARIFDSNRASRGLAEKLGFTHEGTLRNHVYHNGRHLDLHHYGLLAEDWRTET</sequence>
<dbReference type="EMBL" id="AOLO01000009">
    <property type="protein sequence ID" value="ELZ99985.1"/>
    <property type="molecule type" value="Genomic_DNA"/>
</dbReference>
<proteinExistence type="predicted"/>
<dbReference type="EMBL" id="CP039139">
    <property type="protein sequence ID" value="QCQ74081.1"/>
    <property type="molecule type" value="Genomic_DNA"/>
</dbReference>
<dbReference type="PATRIC" id="fig|523841.21.peg.2351"/>
<dbReference type="CDD" id="cd04301">
    <property type="entry name" value="NAT_SF"/>
    <property type="match status" value="1"/>
</dbReference>
<dbReference type="SUPFAM" id="SSF55729">
    <property type="entry name" value="Acyl-CoA N-acyltransferases (Nat)"/>
    <property type="match status" value="1"/>
</dbReference>
<reference evidence="2 5" key="2">
    <citation type="journal article" date="2012" name="J. Bacteriol.">
        <title>Complete genome sequence of the metabolically versatile halophilic archaeon Haloferax mediterranei, a poly(3-hydroxybutyrate-co-3-hydroxyvalerate) producer.</title>
        <authorList>
            <person name="Han J."/>
            <person name="Zhang F."/>
            <person name="Hou J."/>
            <person name="Liu X."/>
            <person name="Li M."/>
            <person name="Liu H."/>
            <person name="Cai L."/>
            <person name="Zhang B."/>
            <person name="Chen Y."/>
            <person name="Zhou J."/>
            <person name="Hu S."/>
            <person name="Xiang H."/>
        </authorList>
    </citation>
    <scope>NUCLEOTIDE SEQUENCE [LARGE SCALE GENOMIC DNA]</scope>
    <source>
        <strain evidence="5">ATCC 33500 / DSM 1411 / JCM 8866 / NBRC 14739 / NCIMB 2177 / R-4</strain>
        <strain evidence="2">CGMCC 1.2087</strain>
    </source>
</reference>
<reference evidence="3 6" key="3">
    <citation type="journal article" date="2014" name="PLoS Genet.">
        <title>Phylogenetically driven sequencing of extremely halophilic archaea reveals strategies for static and dynamic osmo-response.</title>
        <authorList>
            <person name="Becker E.A."/>
            <person name="Seitzer P.M."/>
            <person name="Tritt A."/>
            <person name="Larsen D."/>
            <person name="Krusor M."/>
            <person name="Yao A.I."/>
            <person name="Wu D."/>
            <person name="Madern D."/>
            <person name="Eisen J.A."/>
            <person name="Darling A.E."/>
            <person name="Facciotti M.T."/>
        </authorList>
    </citation>
    <scope>NUCLEOTIDE SEQUENCE [LARGE SCALE GENOMIC DNA]</scope>
    <source>
        <strain evidence="3">ATCC 33500</strain>
        <strain evidence="6">ATCC 33500 / DSM 1411 / JCM 8866 / NBRC 14739 / NCIMB 2177 / R-4</strain>
    </source>
</reference>
<protein>
    <submittedName>
        <fullName evidence="2 4">Acetyltransferase</fullName>
        <ecNumber evidence="2">2.3.1.57</ecNumber>
    </submittedName>
</protein>
<evidence type="ECO:0000313" key="2">
    <source>
        <dbReference type="EMBL" id="AFK19665.1"/>
    </source>
</evidence>
<evidence type="ECO:0000313" key="6">
    <source>
        <dbReference type="Proteomes" id="UP000011603"/>
    </source>
</evidence>
<dbReference type="Pfam" id="PF13302">
    <property type="entry name" value="Acetyltransf_3"/>
    <property type="match status" value="1"/>
</dbReference>
<reference evidence="2" key="4">
    <citation type="submission" date="2014-05" db="EMBL/GenBank/DDBJ databases">
        <authorList>
            <person name="Wang L."/>
            <person name="Yang H."/>
            <person name="Xiang H."/>
        </authorList>
    </citation>
    <scope>NUCLEOTIDE SEQUENCE</scope>
    <source>
        <strain evidence="2">CGMCC 1.2087</strain>
    </source>
</reference>
<dbReference type="Gene3D" id="3.40.630.30">
    <property type="match status" value="1"/>
</dbReference>
<feature type="domain" description="N-acetyltransferase" evidence="1">
    <location>
        <begin position="68"/>
        <end position="222"/>
    </location>
</feature>
<dbReference type="PANTHER" id="PTHR43415:SF3">
    <property type="entry name" value="GNAT-FAMILY ACETYLTRANSFERASE"/>
    <property type="match status" value="1"/>
</dbReference>
<accession>I3R605</accession>
<evidence type="ECO:0000313" key="5">
    <source>
        <dbReference type="Proteomes" id="UP000006469"/>
    </source>
</evidence>
<dbReference type="Proteomes" id="UP000299011">
    <property type="component" value="Chromosome"/>
</dbReference>
<evidence type="ECO:0000313" key="3">
    <source>
        <dbReference type="EMBL" id="ELZ99985.1"/>
    </source>
</evidence>
<dbReference type="Proteomes" id="UP000011603">
    <property type="component" value="Unassembled WGS sequence"/>
</dbReference>
<dbReference type="GO" id="GO:0004145">
    <property type="term" value="F:diamine N-acetyltransferase activity"/>
    <property type="evidence" value="ECO:0007669"/>
    <property type="project" value="UniProtKB-EC"/>
</dbReference>
<dbReference type="AlphaFoldDB" id="I3R605"/>
<dbReference type="STRING" id="523841.HFX_1972"/>
<name>I3R605_HALMT</name>
<organism evidence="2 5">
    <name type="scientific">Haloferax mediterranei (strain ATCC 33500 / DSM 1411 / JCM 8866 / NBRC 14739 / NCIMB 2177 / R-4)</name>
    <name type="common">Halobacterium mediterranei</name>
    <dbReference type="NCBI Taxonomy" id="523841"/>
    <lineage>
        <taxon>Archaea</taxon>
        <taxon>Methanobacteriati</taxon>
        <taxon>Methanobacteriota</taxon>
        <taxon>Stenosarchaea group</taxon>
        <taxon>Halobacteria</taxon>
        <taxon>Halobacteriales</taxon>
        <taxon>Haloferacaceae</taxon>
        <taxon>Haloferax</taxon>
    </lineage>
</organism>
<dbReference type="PANTHER" id="PTHR43415">
    <property type="entry name" value="SPERMIDINE N(1)-ACETYLTRANSFERASE"/>
    <property type="match status" value="1"/>
</dbReference>
<evidence type="ECO:0000259" key="1">
    <source>
        <dbReference type="PROSITE" id="PS51186"/>
    </source>
</evidence>
<dbReference type="Proteomes" id="UP000006469">
    <property type="component" value="Chromosome"/>
</dbReference>
<gene>
    <name evidence="2" type="primary">hat2</name>
    <name evidence="2" type="ordered locus">HFX_1972</name>
    <name evidence="3" type="ORF">C439_11638</name>
    <name evidence="4" type="ORF">E6P09_01830</name>
</gene>
<dbReference type="InterPro" id="IPR000182">
    <property type="entry name" value="GNAT_dom"/>
</dbReference>
<keyword evidence="2" id="KW-0808">Transferase</keyword>
<reference evidence="2" key="1">
    <citation type="journal article" date="2012" name="Appl. Environ. Microbiol.">
        <title>Identification of the haloarchaeal phasin (PhaP) that functions in polyhydroxyalkanoate accumulation and granule formation in Haloferax mediterranei.</title>
        <authorList>
            <person name="Cai S."/>
            <person name="Cai L."/>
            <person name="Liu H."/>
            <person name="Liu X."/>
            <person name="Han J."/>
            <person name="Zhou J."/>
            <person name="Xiang H."/>
        </authorList>
    </citation>
    <scope>NUCLEOTIDE SEQUENCE</scope>
    <source>
        <strain evidence="2">CGMCC 1.2087</strain>
    </source>
</reference>
<evidence type="ECO:0000313" key="7">
    <source>
        <dbReference type="Proteomes" id="UP000299011"/>
    </source>
</evidence>
<dbReference type="RefSeq" id="WP_004059310.1">
    <property type="nucleotide sequence ID" value="NC_017941.2"/>
</dbReference>
<dbReference type="KEGG" id="hme:HFX_1972"/>
<evidence type="ECO:0000313" key="4">
    <source>
        <dbReference type="EMBL" id="QCQ74081.1"/>
    </source>
</evidence>
<dbReference type="OrthoDB" id="120213at2157"/>
<dbReference type="EC" id="2.3.1.57" evidence="2"/>
<dbReference type="HOGENOM" id="CLU_013985_3_2_2"/>